<dbReference type="GO" id="GO:0005771">
    <property type="term" value="C:multivesicular body"/>
    <property type="evidence" value="ECO:0007669"/>
    <property type="project" value="TreeGrafter"/>
</dbReference>
<dbReference type="PANTHER" id="PTHR22761:SF5">
    <property type="entry name" value="CHARGED MULTIVESICULAR BODY PROTEIN 6"/>
    <property type="match status" value="1"/>
</dbReference>
<keyword evidence="6" id="KW-0472">Membrane</keyword>
<accession>A0AAU9JFT4</accession>
<evidence type="ECO:0000256" key="3">
    <source>
        <dbReference type="ARBA" id="ARBA00022448"/>
    </source>
</evidence>
<feature type="coiled-coil region" evidence="7">
    <location>
        <begin position="20"/>
        <end position="58"/>
    </location>
</feature>
<sequence length="202" mass="23313">MGGYISFPFQKDSSSRVKEIDKAIASLKLMRDEIRRFRNKLQNQIDIAKENVQHCIRNKNKRLALLNLRRQKYIESGLKQAESSLYNIEQTISGIESSQIQAEVYKSLKSGNDVLKNFRNEICISQVEKLMEETEDAIIYQSKINDALSSKGILERDEDLLDELENLSCEIEATDELPIVRNIRRNEEEISLPSKKICLTNC</sequence>
<dbReference type="Pfam" id="PF03357">
    <property type="entry name" value="Snf7"/>
    <property type="match status" value="1"/>
</dbReference>
<evidence type="ECO:0000256" key="5">
    <source>
        <dbReference type="ARBA" id="ARBA00022927"/>
    </source>
</evidence>
<protein>
    <submittedName>
        <fullName evidence="8">Uncharacterized protein</fullName>
    </submittedName>
</protein>
<dbReference type="GO" id="GO:0032511">
    <property type="term" value="P:late endosome to vacuole transport via multivesicular body sorting pathway"/>
    <property type="evidence" value="ECO:0007669"/>
    <property type="project" value="TreeGrafter"/>
</dbReference>
<keyword evidence="3" id="KW-0813">Transport</keyword>
<dbReference type="EMBL" id="CAJZBQ010000037">
    <property type="protein sequence ID" value="CAG9325118.1"/>
    <property type="molecule type" value="Genomic_DNA"/>
</dbReference>
<evidence type="ECO:0000256" key="2">
    <source>
        <dbReference type="ARBA" id="ARBA00006190"/>
    </source>
</evidence>
<keyword evidence="7" id="KW-0175">Coiled coil</keyword>
<keyword evidence="9" id="KW-1185">Reference proteome</keyword>
<name>A0AAU9JFT4_9CILI</name>
<dbReference type="GO" id="GO:0015031">
    <property type="term" value="P:protein transport"/>
    <property type="evidence" value="ECO:0007669"/>
    <property type="project" value="UniProtKB-KW"/>
</dbReference>
<gene>
    <name evidence="8" type="ORF">BSTOLATCC_MIC37864</name>
</gene>
<reference evidence="8" key="1">
    <citation type="submission" date="2021-09" db="EMBL/GenBank/DDBJ databases">
        <authorList>
            <consortium name="AG Swart"/>
            <person name="Singh M."/>
            <person name="Singh A."/>
            <person name="Seah K."/>
            <person name="Emmerich C."/>
        </authorList>
    </citation>
    <scope>NUCLEOTIDE SEQUENCE</scope>
    <source>
        <strain evidence="8">ATCC30299</strain>
    </source>
</reference>
<dbReference type="Gene3D" id="1.10.287.1060">
    <property type="entry name" value="ESAT-6-like"/>
    <property type="match status" value="1"/>
</dbReference>
<dbReference type="AlphaFoldDB" id="A0AAU9JFT4"/>
<evidence type="ECO:0000313" key="9">
    <source>
        <dbReference type="Proteomes" id="UP001162131"/>
    </source>
</evidence>
<keyword evidence="4" id="KW-0967">Endosome</keyword>
<evidence type="ECO:0000256" key="1">
    <source>
        <dbReference type="ARBA" id="ARBA00004608"/>
    </source>
</evidence>
<dbReference type="PANTHER" id="PTHR22761">
    <property type="entry name" value="CHARGED MULTIVESICULAR BODY PROTEIN"/>
    <property type="match status" value="1"/>
</dbReference>
<evidence type="ECO:0000256" key="7">
    <source>
        <dbReference type="SAM" id="Coils"/>
    </source>
</evidence>
<comment type="similarity">
    <text evidence="2">Belongs to the SNF7 family.</text>
</comment>
<evidence type="ECO:0000256" key="4">
    <source>
        <dbReference type="ARBA" id="ARBA00022753"/>
    </source>
</evidence>
<dbReference type="InterPro" id="IPR005024">
    <property type="entry name" value="Snf7_fam"/>
</dbReference>
<comment type="caution">
    <text evidence="8">The sequence shown here is derived from an EMBL/GenBank/DDBJ whole genome shotgun (WGS) entry which is preliminary data.</text>
</comment>
<dbReference type="Proteomes" id="UP001162131">
    <property type="component" value="Unassembled WGS sequence"/>
</dbReference>
<comment type="subcellular location">
    <subcellularLocation>
        <location evidence="1">Endosome membrane</location>
    </subcellularLocation>
</comment>
<proteinExistence type="inferred from homology"/>
<dbReference type="GO" id="GO:0000815">
    <property type="term" value="C:ESCRT III complex"/>
    <property type="evidence" value="ECO:0007669"/>
    <property type="project" value="TreeGrafter"/>
</dbReference>
<evidence type="ECO:0000313" key="8">
    <source>
        <dbReference type="EMBL" id="CAG9325118.1"/>
    </source>
</evidence>
<organism evidence="8 9">
    <name type="scientific">Blepharisma stoltei</name>
    <dbReference type="NCBI Taxonomy" id="1481888"/>
    <lineage>
        <taxon>Eukaryota</taxon>
        <taxon>Sar</taxon>
        <taxon>Alveolata</taxon>
        <taxon>Ciliophora</taxon>
        <taxon>Postciliodesmatophora</taxon>
        <taxon>Heterotrichea</taxon>
        <taxon>Heterotrichida</taxon>
        <taxon>Blepharismidae</taxon>
        <taxon>Blepharisma</taxon>
    </lineage>
</organism>
<evidence type="ECO:0000256" key="6">
    <source>
        <dbReference type="ARBA" id="ARBA00023136"/>
    </source>
</evidence>
<dbReference type="GO" id="GO:0006900">
    <property type="term" value="P:vesicle budding from membrane"/>
    <property type="evidence" value="ECO:0007669"/>
    <property type="project" value="TreeGrafter"/>
</dbReference>
<keyword evidence="5" id="KW-0653">Protein transport</keyword>